<dbReference type="GO" id="GO:0004070">
    <property type="term" value="F:aspartate carbamoyltransferase activity"/>
    <property type="evidence" value="ECO:0007669"/>
    <property type="project" value="TreeGrafter"/>
</dbReference>
<dbReference type="InterPro" id="IPR058047">
    <property type="entry name" value="CPSase_preATP-grasp"/>
</dbReference>
<dbReference type="OrthoDB" id="434at2759"/>
<dbReference type="SUPFAM" id="SSF52440">
    <property type="entry name" value="PreATP-grasp domain"/>
    <property type="match status" value="1"/>
</dbReference>
<dbReference type="InterPro" id="IPR016185">
    <property type="entry name" value="PreATP-grasp_dom_sf"/>
</dbReference>
<dbReference type="eggNOG" id="KOG0370">
    <property type="taxonomic scope" value="Eukaryota"/>
</dbReference>
<evidence type="ECO:0000256" key="5">
    <source>
        <dbReference type="ARBA" id="ARBA00047359"/>
    </source>
</evidence>
<evidence type="ECO:0000256" key="4">
    <source>
        <dbReference type="ARBA" id="ARBA00022840"/>
    </source>
</evidence>
<comment type="catalytic activity">
    <reaction evidence="5">
        <text>hydrogencarbonate + NH4(+) + 2 ATP = carbamoyl phosphate + 2 ADP + phosphate + 2 H(+)</text>
        <dbReference type="Rhea" id="RHEA:18029"/>
        <dbReference type="ChEBI" id="CHEBI:15378"/>
        <dbReference type="ChEBI" id="CHEBI:17544"/>
        <dbReference type="ChEBI" id="CHEBI:28938"/>
        <dbReference type="ChEBI" id="CHEBI:30616"/>
        <dbReference type="ChEBI" id="CHEBI:43474"/>
        <dbReference type="ChEBI" id="CHEBI:58228"/>
        <dbReference type="ChEBI" id="CHEBI:456216"/>
        <dbReference type="EC" id="6.3.4.16"/>
    </reaction>
</comment>
<dbReference type="GO" id="GO:0019240">
    <property type="term" value="P:citrulline biosynthetic process"/>
    <property type="evidence" value="ECO:0007669"/>
    <property type="project" value="TreeGrafter"/>
</dbReference>
<keyword evidence="1" id="KW-0436">Ligase</keyword>
<dbReference type="PANTHER" id="PTHR11405:SF5">
    <property type="entry name" value="CAD PROTEIN"/>
    <property type="match status" value="1"/>
</dbReference>
<proteinExistence type="predicted"/>
<dbReference type="GO" id="GO:0004088">
    <property type="term" value="F:carbamoyl-phosphate synthase (glutamine-hydrolyzing) activity"/>
    <property type="evidence" value="ECO:0007669"/>
    <property type="project" value="TreeGrafter"/>
</dbReference>
<sequence length="188" mass="21580">MLGKMTNKYIHTLNKEMLLYLKQLGFSNQQISCFINSMELVIRGLLWCYMVLGSGVYRTGSSVEFDSYAVNYNQETVSTDNDECERLYFDELSFETVMDIYDLEQPEGLILLMGGQLPNNIAIPLYHQKLLRNQAKVYVLKAAEVVAAMLKWSKSYLVRGTSLEMIGSAENRYKFSCLFDTIEVQQPC</sequence>
<evidence type="ECO:0000259" key="6">
    <source>
        <dbReference type="Pfam" id="PF25596"/>
    </source>
</evidence>
<dbReference type="FunFam" id="3.40.50.20:FF:000001">
    <property type="entry name" value="Carbamoyl-phosphate synthase large chain"/>
    <property type="match status" value="1"/>
</dbReference>
<organism evidence="7">
    <name type="scientific">Amphimedon queenslandica</name>
    <name type="common">Sponge</name>
    <dbReference type="NCBI Taxonomy" id="400682"/>
    <lineage>
        <taxon>Eukaryota</taxon>
        <taxon>Metazoa</taxon>
        <taxon>Porifera</taxon>
        <taxon>Demospongiae</taxon>
        <taxon>Heteroscleromorpha</taxon>
        <taxon>Haplosclerida</taxon>
        <taxon>Niphatidae</taxon>
        <taxon>Amphimedon</taxon>
    </lineage>
</organism>
<reference evidence="7" key="1">
    <citation type="submission" date="2017-05" db="UniProtKB">
        <authorList>
            <consortium name="EnsemblMetazoa"/>
        </authorList>
    </citation>
    <scope>IDENTIFICATION</scope>
</reference>
<keyword evidence="4" id="KW-0067">ATP-binding</keyword>
<dbReference type="InParanoid" id="A0A1X7USV0"/>
<dbReference type="GO" id="GO:0006541">
    <property type="term" value="P:glutamine metabolic process"/>
    <property type="evidence" value="ECO:0007669"/>
    <property type="project" value="TreeGrafter"/>
</dbReference>
<dbReference type="GO" id="GO:0005524">
    <property type="term" value="F:ATP binding"/>
    <property type="evidence" value="ECO:0007669"/>
    <property type="project" value="UniProtKB-KW"/>
</dbReference>
<feature type="domain" description="Carbamoyl phosphate synthase preATP-grasp" evidence="6">
    <location>
        <begin position="69"/>
        <end position="138"/>
    </location>
</feature>
<keyword evidence="2" id="KW-0479">Metal-binding</keyword>
<dbReference type="GO" id="GO:0004151">
    <property type="term" value="F:dihydroorotase activity"/>
    <property type="evidence" value="ECO:0007669"/>
    <property type="project" value="TreeGrafter"/>
</dbReference>
<keyword evidence="3" id="KW-0547">Nucleotide-binding</keyword>
<evidence type="ECO:0000256" key="2">
    <source>
        <dbReference type="ARBA" id="ARBA00022723"/>
    </source>
</evidence>
<dbReference type="SUPFAM" id="SSF48108">
    <property type="entry name" value="Carbamoyl phosphate synthetase, large subunit connection domain"/>
    <property type="match status" value="1"/>
</dbReference>
<dbReference type="AlphaFoldDB" id="A0A1X7USV0"/>
<dbReference type="GO" id="GO:0046872">
    <property type="term" value="F:metal ion binding"/>
    <property type="evidence" value="ECO:0007669"/>
    <property type="project" value="UniProtKB-KW"/>
</dbReference>
<dbReference type="GO" id="GO:0006207">
    <property type="term" value="P:'de novo' pyrimidine nucleobase biosynthetic process"/>
    <property type="evidence" value="ECO:0007669"/>
    <property type="project" value="TreeGrafter"/>
</dbReference>
<dbReference type="GO" id="GO:0006228">
    <property type="term" value="P:UTP biosynthetic process"/>
    <property type="evidence" value="ECO:0007669"/>
    <property type="project" value="TreeGrafter"/>
</dbReference>
<name>A0A1X7USV0_AMPQE</name>
<evidence type="ECO:0000256" key="1">
    <source>
        <dbReference type="ARBA" id="ARBA00022598"/>
    </source>
</evidence>
<evidence type="ECO:0000256" key="3">
    <source>
        <dbReference type="ARBA" id="ARBA00022741"/>
    </source>
</evidence>
<dbReference type="GO" id="GO:0005829">
    <property type="term" value="C:cytosol"/>
    <property type="evidence" value="ECO:0007669"/>
    <property type="project" value="TreeGrafter"/>
</dbReference>
<dbReference type="EnsemblMetazoa" id="Aqu2.1.31070_001">
    <property type="protein sequence ID" value="Aqu2.1.31070_001"/>
    <property type="gene ID" value="Aqu2.1.31070"/>
</dbReference>
<dbReference type="GO" id="GO:0004087">
    <property type="term" value="F:carbamoyl-phosphate synthase (ammonia) activity"/>
    <property type="evidence" value="ECO:0007669"/>
    <property type="project" value="UniProtKB-EC"/>
</dbReference>
<dbReference type="PANTHER" id="PTHR11405">
    <property type="entry name" value="CARBAMOYLTRANSFERASE FAMILY MEMBER"/>
    <property type="match status" value="1"/>
</dbReference>
<accession>A0A1X7USV0</accession>
<protein>
    <recommendedName>
        <fullName evidence="6">Carbamoyl phosphate synthase preATP-grasp domain-containing protein</fullName>
    </recommendedName>
</protein>
<dbReference type="InterPro" id="IPR036897">
    <property type="entry name" value="CarbamoylP_synth_lsu_oligo_sf"/>
</dbReference>
<dbReference type="Gene3D" id="3.40.50.20">
    <property type="match status" value="1"/>
</dbReference>
<dbReference type="Pfam" id="PF25596">
    <property type="entry name" value="CPSase_L_D1"/>
    <property type="match status" value="1"/>
</dbReference>
<dbReference type="STRING" id="400682.A0A1X7USV0"/>
<evidence type="ECO:0000313" key="7">
    <source>
        <dbReference type="EnsemblMetazoa" id="Aqu2.1.31070_001"/>
    </source>
</evidence>